<evidence type="ECO:0000313" key="3">
    <source>
        <dbReference type="Proteomes" id="UP001295740"/>
    </source>
</evidence>
<organism evidence="2 3">
    <name type="scientific">Anthostomella pinea</name>
    <dbReference type="NCBI Taxonomy" id="933095"/>
    <lineage>
        <taxon>Eukaryota</taxon>
        <taxon>Fungi</taxon>
        <taxon>Dikarya</taxon>
        <taxon>Ascomycota</taxon>
        <taxon>Pezizomycotina</taxon>
        <taxon>Sordariomycetes</taxon>
        <taxon>Xylariomycetidae</taxon>
        <taxon>Xylariales</taxon>
        <taxon>Xylariaceae</taxon>
        <taxon>Anthostomella</taxon>
    </lineage>
</organism>
<reference evidence="2" key="1">
    <citation type="submission" date="2023-10" db="EMBL/GenBank/DDBJ databases">
        <authorList>
            <person name="Hackl T."/>
        </authorList>
    </citation>
    <scope>NUCLEOTIDE SEQUENCE</scope>
</reference>
<dbReference type="AlphaFoldDB" id="A0AAI8VYE5"/>
<dbReference type="EMBL" id="CAUWAG010000020">
    <property type="protein sequence ID" value="CAJ2513004.1"/>
    <property type="molecule type" value="Genomic_DNA"/>
</dbReference>
<evidence type="ECO:0000256" key="1">
    <source>
        <dbReference type="SAM" id="SignalP"/>
    </source>
</evidence>
<dbReference type="Proteomes" id="UP001295740">
    <property type="component" value="Unassembled WGS sequence"/>
</dbReference>
<feature type="signal peptide" evidence="1">
    <location>
        <begin position="1"/>
        <end position="21"/>
    </location>
</feature>
<comment type="caution">
    <text evidence="2">The sequence shown here is derived from an EMBL/GenBank/DDBJ whole genome shotgun (WGS) entry which is preliminary data.</text>
</comment>
<name>A0AAI8VYE5_9PEZI</name>
<protein>
    <submittedName>
        <fullName evidence="2">Uu.00g011230.m01.CDS01</fullName>
    </submittedName>
</protein>
<evidence type="ECO:0000313" key="2">
    <source>
        <dbReference type="EMBL" id="CAJ2513004.1"/>
    </source>
</evidence>
<keyword evidence="1" id="KW-0732">Signal</keyword>
<keyword evidence="3" id="KW-1185">Reference proteome</keyword>
<gene>
    <name evidence="2" type="ORF">KHLLAP_LOCUS13472</name>
</gene>
<proteinExistence type="predicted"/>
<accession>A0AAI8VYE5</accession>
<sequence>MHLSKPTSITLLGALFSFTSAATQSPPLDRRAGCATVNFYGETGALAYYFGCYKVDDIWRSGDAPDPISSIEVVSDDDVYCSFNVTGADYPEYCSRSIYNATDMHPAGITHAGTCRY</sequence>
<feature type="chain" id="PRO_5042593431" evidence="1">
    <location>
        <begin position="22"/>
        <end position="117"/>
    </location>
</feature>